<dbReference type="Proteomes" id="UP000031982">
    <property type="component" value="Unassembled WGS sequence"/>
</dbReference>
<keyword evidence="2" id="KW-0560">Oxidoreductase</keyword>
<evidence type="ECO:0000259" key="4">
    <source>
        <dbReference type="Pfam" id="PF02668"/>
    </source>
</evidence>
<dbReference type="SUPFAM" id="SSF51197">
    <property type="entry name" value="Clavaminate synthase-like"/>
    <property type="match status" value="1"/>
</dbReference>
<dbReference type="InterPro" id="IPR042098">
    <property type="entry name" value="TauD-like_sf"/>
</dbReference>
<dbReference type="PANTHER" id="PTHR10696:SF56">
    <property type="entry name" value="TAUD_TFDA-LIKE DOMAIN-CONTAINING PROTEIN"/>
    <property type="match status" value="1"/>
</dbReference>
<evidence type="ECO:0000313" key="6">
    <source>
        <dbReference type="Proteomes" id="UP000031982"/>
    </source>
</evidence>
<organism evidence="5 6">
    <name type="scientific">Bacillus badius</name>
    <dbReference type="NCBI Taxonomy" id="1455"/>
    <lineage>
        <taxon>Bacteria</taxon>
        <taxon>Bacillati</taxon>
        <taxon>Bacillota</taxon>
        <taxon>Bacilli</taxon>
        <taxon>Bacillales</taxon>
        <taxon>Bacillaceae</taxon>
        <taxon>Pseudobacillus</taxon>
    </lineage>
</organism>
<accession>A0ABR5AZR8</accession>
<evidence type="ECO:0000256" key="3">
    <source>
        <dbReference type="ARBA" id="ARBA00023194"/>
    </source>
</evidence>
<keyword evidence="6" id="KW-1185">Reference proteome</keyword>
<dbReference type="Gene3D" id="3.60.130.10">
    <property type="entry name" value="Clavaminate synthase-like"/>
    <property type="match status" value="1"/>
</dbReference>
<keyword evidence="3" id="KW-0045">Antibiotic biosynthesis</keyword>
<protein>
    <recommendedName>
        <fullName evidence="4">TauD/TfdA-like domain-containing protein</fullName>
    </recommendedName>
</protein>
<comment type="cofactor">
    <cofactor evidence="1">
        <name>Fe(2+)</name>
        <dbReference type="ChEBI" id="CHEBI:29033"/>
    </cofactor>
</comment>
<evidence type="ECO:0000313" key="5">
    <source>
        <dbReference type="EMBL" id="KIL80130.1"/>
    </source>
</evidence>
<sequence>MGIILKEKVQGPAVWKGKELLQDDSWIYYWSKDAIASLENALRHVQEKGLKAPDFTKEDFPIPDLANEIAYFVEELENGRGFLLLRGLPVEQYTDEQASIIYYGLGLHMGTPVTQNVKGDLLGHVKNIGENKTKSVRVYETNEHLPYHTDLSDVVGLFSLRKAKSGGLSSLASAMTLYNEVLEKYPEYLGILYRPYLMDHLGDGRPDFTPIFSYHDGKLSSRYMRGYIESATETAGTPLSKVEAEAFDIVDSILHDEKIRLDMMLEPGDIQFANNYMVWHSRTLFEDYDEVERRRHLLRLWLKMPNSRKLAPDFPGRNGIPKREKIADSVNA</sequence>
<dbReference type="PANTHER" id="PTHR10696">
    <property type="entry name" value="GAMMA-BUTYROBETAINE HYDROXYLASE-RELATED"/>
    <property type="match status" value="1"/>
</dbReference>
<dbReference type="InterPro" id="IPR050411">
    <property type="entry name" value="AlphaKG_dependent_hydroxylases"/>
</dbReference>
<dbReference type="EMBL" id="JXLP01000002">
    <property type="protein sequence ID" value="KIL80130.1"/>
    <property type="molecule type" value="Genomic_DNA"/>
</dbReference>
<dbReference type="Pfam" id="PF02668">
    <property type="entry name" value="TauD"/>
    <property type="match status" value="1"/>
</dbReference>
<gene>
    <name evidence="5" type="ORF">SD77_2584</name>
</gene>
<evidence type="ECO:0000256" key="1">
    <source>
        <dbReference type="ARBA" id="ARBA00001954"/>
    </source>
</evidence>
<reference evidence="5 6" key="1">
    <citation type="submission" date="2015-01" db="EMBL/GenBank/DDBJ databases">
        <title>Genome Assembly of Bacillus badius MTCC 1458.</title>
        <authorList>
            <person name="Verma A."/>
            <person name="Khatri I."/>
            <person name="Mual P."/>
            <person name="Subramanian S."/>
            <person name="Krishnamurthi S."/>
        </authorList>
    </citation>
    <scope>NUCLEOTIDE SEQUENCE [LARGE SCALE GENOMIC DNA]</scope>
    <source>
        <strain evidence="5 6">MTCC 1458</strain>
    </source>
</reference>
<name>A0ABR5AZR8_BACBA</name>
<feature type="domain" description="TauD/TfdA-like" evidence="4">
    <location>
        <begin position="53"/>
        <end position="301"/>
    </location>
</feature>
<dbReference type="InterPro" id="IPR003819">
    <property type="entry name" value="TauD/TfdA-like"/>
</dbReference>
<evidence type="ECO:0000256" key="2">
    <source>
        <dbReference type="ARBA" id="ARBA00023002"/>
    </source>
</evidence>
<comment type="caution">
    <text evidence="5">The sequence shown here is derived from an EMBL/GenBank/DDBJ whole genome shotgun (WGS) entry which is preliminary data.</text>
</comment>
<dbReference type="RefSeq" id="WP_041096593.1">
    <property type="nucleotide sequence ID" value="NZ_JARTHD010000020.1"/>
</dbReference>
<proteinExistence type="predicted"/>